<accession>A0ABW3M9U8</accession>
<sequence>AHGGEDGVRHAVRSVMADFDLTLALTGHKSLAELGPDSLIRT</sequence>
<dbReference type="InterPro" id="IPR013785">
    <property type="entry name" value="Aldolase_TIM"/>
</dbReference>
<proteinExistence type="predicted"/>
<protein>
    <submittedName>
        <fullName evidence="3">Alpha-hydroxy-acid oxidizing protein</fullName>
    </submittedName>
</protein>
<evidence type="ECO:0000256" key="1">
    <source>
        <dbReference type="ARBA" id="ARBA00001917"/>
    </source>
</evidence>
<dbReference type="EMBL" id="JBHTIS010000505">
    <property type="protein sequence ID" value="MFD1046059.1"/>
    <property type="molecule type" value="Genomic_DNA"/>
</dbReference>
<dbReference type="Pfam" id="PF01070">
    <property type="entry name" value="FMN_dh"/>
    <property type="match status" value="1"/>
</dbReference>
<dbReference type="Gene3D" id="3.20.20.70">
    <property type="entry name" value="Aldolase class I"/>
    <property type="match status" value="1"/>
</dbReference>
<name>A0ABW3M9U8_9PSEU</name>
<organism evidence="3 4">
    <name type="scientific">Kibdelosporangium lantanae</name>
    <dbReference type="NCBI Taxonomy" id="1497396"/>
    <lineage>
        <taxon>Bacteria</taxon>
        <taxon>Bacillati</taxon>
        <taxon>Actinomycetota</taxon>
        <taxon>Actinomycetes</taxon>
        <taxon>Pseudonocardiales</taxon>
        <taxon>Pseudonocardiaceae</taxon>
        <taxon>Kibdelosporangium</taxon>
    </lineage>
</organism>
<feature type="non-terminal residue" evidence="3">
    <location>
        <position position="1"/>
    </location>
</feature>
<comment type="caution">
    <text evidence="3">The sequence shown here is derived from an EMBL/GenBank/DDBJ whole genome shotgun (WGS) entry which is preliminary data.</text>
</comment>
<evidence type="ECO:0000259" key="2">
    <source>
        <dbReference type="Pfam" id="PF01070"/>
    </source>
</evidence>
<comment type="cofactor">
    <cofactor evidence="1">
        <name>FMN</name>
        <dbReference type="ChEBI" id="CHEBI:58210"/>
    </cofactor>
</comment>
<gene>
    <name evidence="3" type="ORF">ACFQ1S_11025</name>
</gene>
<dbReference type="InterPro" id="IPR000262">
    <property type="entry name" value="FMN-dep_DH"/>
</dbReference>
<evidence type="ECO:0000313" key="4">
    <source>
        <dbReference type="Proteomes" id="UP001597045"/>
    </source>
</evidence>
<dbReference type="Proteomes" id="UP001597045">
    <property type="component" value="Unassembled WGS sequence"/>
</dbReference>
<evidence type="ECO:0000313" key="3">
    <source>
        <dbReference type="EMBL" id="MFD1046059.1"/>
    </source>
</evidence>
<keyword evidence="4" id="KW-1185">Reference proteome</keyword>
<feature type="domain" description="FMN-dependent dehydrogenase" evidence="2">
    <location>
        <begin position="1"/>
        <end position="39"/>
    </location>
</feature>
<reference evidence="4" key="1">
    <citation type="journal article" date="2019" name="Int. J. Syst. Evol. Microbiol.">
        <title>The Global Catalogue of Microorganisms (GCM) 10K type strain sequencing project: providing services to taxonomists for standard genome sequencing and annotation.</title>
        <authorList>
            <consortium name="The Broad Institute Genomics Platform"/>
            <consortium name="The Broad Institute Genome Sequencing Center for Infectious Disease"/>
            <person name="Wu L."/>
            <person name="Ma J."/>
        </authorList>
    </citation>
    <scope>NUCLEOTIDE SEQUENCE [LARGE SCALE GENOMIC DNA]</scope>
    <source>
        <strain evidence="4">JCM 31486</strain>
    </source>
</reference>